<evidence type="ECO:0000313" key="1">
    <source>
        <dbReference type="EMBL" id="KAI4354152.1"/>
    </source>
</evidence>
<protein>
    <submittedName>
        <fullName evidence="1">Uncharacterized protein</fullName>
    </submittedName>
</protein>
<accession>A0ACB9Q294</accession>
<evidence type="ECO:0000313" key="2">
    <source>
        <dbReference type="Proteomes" id="UP000828941"/>
    </source>
</evidence>
<name>A0ACB9Q294_BAUVA</name>
<comment type="caution">
    <text evidence="1">The sequence shown here is derived from an EMBL/GenBank/DDBJ whole genome shotgun (WGS) entry which is preliminary data.</text>
</comment>
<sequence length="368" mass="42603">MLEYAKDVIGAKAREEIGKANIYMMRFVKRFKYDYNSSPRNWKSSEEIPKTAESALYTLLVGLATIRLEEDDVDGYIDNMLSSALLKRDQKALKDLDSPTWEMVPSSRTLITPIQCKKLWEEFMVEVENTVNEALEAKLKEEIQEHVRHLLCEETDPTWSKIREYLTRKTELTLSSLDNALSKFSNEEVRREKIEKMQKHAKDVVKNKARQESFNAKNHMIIRFGKLFKYECDSRRDWRGDPLKVLTGLAAIRLEESDTDNVEDALFSTLSHSKGSNTSNVLDSPNWKEIPYSRILITPIQCKLLWKDYLVEAKEIVNQARKDIELKKNADTVKKIFSQIGGTVTTIFSAVWGSRRSRGTHKIERSNI</sequence>
<gene>
    <name evidence="1" type="ORF">L6164_003045</name>
</gene>
<reference evidence="1 2" key="1">
    <citation type="journal article" date="2022" name="DNA Res.">
        <title>Chromosomal-level genome assembly of the orchid tree Bauhinia variegata (Leguminosae; Cercidoideae) supports the allotetraploid origin hypothesis of Bauhinia.</title>
        <authorList>
            <person name="Zhong Y."/>
            <person name="Chen Y."/>
            <person name="Zheng D."/>
            <person name="Pang J."/>
            <person name="Liu Y."/>
            <person name="Luo S."/>
            <person name="Meng S."/>
            <person name="Qian L."/>
            <person name="Wei D."/>
            <person name="Dai S."/>
            <person name="Zhou R."/>
        </authorList>
    </citation>
    <scope>NUCLEOTIDE SEQUENCE [LARGE SCALE GENOMIC DNA]</scope>
    <source>
        <strain evidence="1">BV-YZ2020</strain>
    </source>
</reference>
<dbReference type="EMBL" id="CM039427">
    <property type="protein sequence ID" value="KAI4354152.1"/>
    <property type="molecule type" value="Genomic_DNA"/>
</dbReference>
<organism evidence="1 2">
    <name type="scientific">Bauhinia variegata</name>
    <name type="common">Purple orchid tree</name>
    <name type="synonym">Phanera variegata</name>
    <dbReference type="NCBI Taxonomy" id="167791"/>
    <lineage>
        <taxon>Eukaryota</taxon>
        <taxon>Viridiplantae</taxon>
        <taxon>Streptophyta</taxon>
        <taxon>Embryophyta</taxon>
        <taxon>Tracheophyta</taxon>
        <taxon>Spermatophyta</taxon>
        <taxon>Magnoliopsida</taxon>
        <taxon>eudicotyledons</taxon>
        <taxon>Gunneridae</taxon>
        <taxon>Pentapetalae</taxon>
        <taxon>rosids</taxon>
        <taxon>fabids</taxon>
        <taxon>Fabales</taxon>
        <taxon>Fabaceae</taxon>
        <taxon>Cercidoideae</taxon>
        <taxon>Cercideae</taxon>
        <taxon>Bauhiniinae</taxon>
        <taxon>Bauhinia</taxon>
    </lineage>
</organism>
<keyword evidence="2" id="KW-1185">Reference proteome</keyword>
<dbReference type="Proteomes" id="UP000828941">
    <property type="component" value="Chromosome 2"/>
</dbReference>
<proteinExistence type="predicted"/>